<dbReference type="GO" id="GO:0016740">
    <property type="term" value="F:transferase activity"/>
    <property type="evidence" value="ECO:0007669"/>
    <property type="project" value="UniProtKB-KW"/>
</dbReference>
<keyword evidence="5" id="KW-0808">Transferase</keyword>
<dbReference type="EMBL" id="AOTD01000193">
    <property type="protein sequence ID" value="EMG30251.1"/>
    <property type="molecule type" value="Genomic_DNA"/>
</dbReference>
<reference evidence="5 6" key="1">
    <citation type="submission" date="2013-02" db="EMBL/GenBank/DDBJ databases">
        <title>Co-occurrence of anaerobic bacteria in colorectal carcinomas.</title>
        <authorList>
            <person name="Holt R.A."/>
            <person name="Warren R.L."/>
            <person name="Allen-Vercoe E."/>
            <person name="Pleasance S."/>
            <person name="Freeman D.J."/>
            <person name="Watson P."/>
            <person name="Moore R."/>
            <person name="Cochrane K."/>
        </authorList>
    </citation>
    <scope>NUCLEOTIDE SEQUENCE [LARGE SCALE GENOMIC DNA]</scope>
    <source>
        <strain evidence="5 6">CC57C</strain>
    </source>
</reference>
<dbReference type="SUPFAM" id="SSF51161">
    <property type="entry name" value="Trimeric LpxA-like enzymes"/>
    <property type="match status" value="1"/>
</dbReference>
<dbReference type="Pfam" id="PF17836">
    <property type="entry name" value="PglD_N"/>
    <property type="match status" value="1"/>
</dbReference>
<dbReference type="AlphaFoldDB" id="M3IJJ7"/>
<evidence type="ECO:0000256" key="3">
    <source>
        <dbReference type="PIRSR" id="PIRSR620019-2"/>
    </source>
</evidence>
<dbReference type="CDD" id="cd03360">
    <property type="entry name" value="LbH_AT_putative"/>
    <property type="match status" value="1"/>
</dbReference>
<evidence type="ECO:0000256" key="2">
    <source>
        <dbReference type="PIRSR" id="PIRSR620019-1"/>
    </source>
</evidence>
<evidence type="ECO:0000259" key="4">
    <source>
        <dbReference type="Pfam" id="PF17836"/>
    </source>
</evidence>
<dbReference type="InterPro" id="IPR020019">
    <property type="entry name" value="AcTrfase_PglD-like"/>
</dbReference>
<dbReference type="PATRIC" id="fig|1073353.3.peg.1610"/>
<feature type="domain" description="PglD N-terminal" evidence="4">
    <location>
        <begin position="4"/>
        <end position="84"/>
    </location>
</feature>
<dbReference type="Gene3D" id="3.40.50.20">
    <property type="match status" value="1"/>
</dbReference>
<feature type="active site" description="Proton acceptor" evidence="2">
    <location>
        <position position="140"/>
    </location>
</feature>
<comment type="similarity">
    <text evidence="1">Belongs to the transferase hexapeptide repeat family.</text>
</comment>
<dbReference type="OrthoDB" id="9801456at2"/>
<dbReference type="InterPro" id="IPR050179">
    <property type="entry name" value="Trans_hexapeptide_repeat"/>
</dbReference>
<accession>M3IJJ7</accession>
<dbReference type="Gene3D" id="2.160.10.10">
    <property type="entry name" value="Hexapeptide repeat proteins"/>
    <property type="match status" value="1"/>
</dbReference>
<comment type="caution">
    <text evidence="5">The sequence shown here is derived from an EMBL/GenBank/DDBJ whole genome shotgun (WGS) entry which is preliminary data.</text>
</comment>
<evidence type="ECO:0000313" key="5">
    <source>
        <dbReference type="EMBL" id="EMG30251.1"/>
    </source>
</evidence>
<name>M3IJJ7_9BACT</name>
<dbReference type="InterPro" id="IPR041561">
    <property type="entry name" value="PglD_N"/>
</dbReference>
<proteinExistence type="inferred from homology"/>
<organism evidence="5 6">
    <name type="scientific">Campylobacter showae CC57C</name>
    <dbReference type="NCBI Taxonomy" id="1073353"/>
    <lineage>
        <taxon>Bacteria</taxon>
        <taxon>Pseudomonadati</taxon>
        <taxon>Campylobacterota</taxon>
        <taxon>Epsilonproteobacteria</taxon>
        <taxon>Campylobacterales</taxon>
        <taxon>Campylobacteraceae</taxon>
        <taxon>Campylobacter</taxon>
    </lineage>
</organism>
<dbReference type="NCBIfam" id="TIGR03570">
    <property type="entry name" value="NeuD_NnaD"/>
    <property type="match status" value="1"/>
</dbReference>
<dbReference type="RefSeq" id="WP_002952838.1">
    <property type="nucleotide sequence ID" value="NZ_AOTD01000193.1"/>
</dbReference>
<feature type="binding site" evidence="3">
    <location>
        <position position="188"/>
    </location>
    <ligand>
        <name>acetyl-CoA</name>
        <dbReference type="ChEBI" id="CHEBI:57288"/>
    </ligand>
</feature>
<feature type="site" description="Increases basicity of active site His" evidence="2">
    <location>
        <position position="141"/>
    </location>
</feature>
<sequence length="208" mass="22422">MKEKIILIGGGGHCKSVIDVVEQENKYEIIGIIDTKENIGKKVLDYQIIGCDDDLSEVFKICKNAVVSVGHIKSNALRVSLFEKAKKIGFNMPAIISPLAYVSIYSKIGEGSVVFHHALVNSNAEVGKNCIINTKALIEHDSIVGDNCHISTASVINGGVVVKENTFFGSNAISKENIEIGENCIIGGGVSVMKSLSSNMIVKRFIQQ</sequence>
<dbReference type="PANTHER" id="PTHR43300:SF7">
    <property type="entry name" value="UDP-N-ACETYLBACILLOSAMINE N-ACETYLTRANSFERASE"/>
    <property type="match status" value="1"/>
</dbReference>
<feature type="binding site" evidence="3">
    <location>
        <position position="149"/>
    </location>
    <ligand>
        <name>acetyl-CoA</name>
        <dbReference type="ChEBI" id="CHEBI:57288"/>
    </ligand>
</feature>
<dbReference type="STRING" id="1073353.H740_07489"/>
<evidence type="ECO:0000256" key="1">
    <source>
        <dbReference type="ARBA" id="ARBA00007274"/>
    </source>
</evidence>
<dbReference type="InterPro" id="IPR011004">
    <property type="entry name" value="Trimer_LpxA-like_sf"/>
</dbReference>
<evidence type="ECO:0000313" key="6">
    <source>
        <dbReference type="Proteomes" id="UP000011782"/>
    </source>
</evidence>
<gene>
    <name evidence="5" type="ORF">H740_07489</name>
</gene>
<dbReference type="Proteomes" id="UP000011782">
    <property type="component" value="Unassembled WGS sequence"/>
</dbReference>
<dbReference type="PANTHER" id="PTHR43300">
    <property type="entry name" value="ACETYLTRANSFERASE"/>
    <property type="match status" value="1"/>
</dbReference>
<protein>
    <submittedName>
        <fullName evidence="5">Acetyl transferase</fullName>
    </submittedName>
</protein>